<proteinExistence type="predicted"/>
<protein>
    <submittedName>
        <fullName evidence="4">3-hydroxybenzoate 6-hydroxylase</fullName>
    </submittedName>
</protein>
<dbReference type="EMBL" id="BAABJP010000008">
    <property type="protein sequence ID" value="GAA5153724.1"/>
    <property type="molecule type" value="Genomic_DNA"/>
</dbReference>
<keyword evidence="2" id="KW-0503">Monooxygenase</keyword>
<dbReference type="Pfam" id="PF01494">
    <property type="entry name" value="FAD_binding_3"/>
    <property type="match status" value="1"/>
</dbReference>
<name>A0ABP9PYU3_9PSEU</name>
<comment type="caution">
    <text evidence="4">The sequence shown here is derived from an EMBL/GenBank/DDBJ whole genome shotgun (WGS) entry which is preliminary data.</text>
</comment>
<gene>
    <name evidence="4" type="ORF">GCM10023321_24440</name>
</gene>
<reference evidence="5" key="1">
    <citation type="journal article" date="2019" name="Int. J. Syst. Evol. Microbiol.">
        <title>The Global Catalogue of Microorganisms (GCM) 10K type strain sequencing project: providing services to taxonomists for standard genome sequencing and annotation.</title>
        <authorList>
            <consortium name="The Broad Institute Genomics Platform"/>
            <consortium name="The Broad Institute Genome Sequencing Center for Infectious Disease"/>
            <person name="Wu L."/>
            <person name="Ma J."/>
        </authorList>
    </citation>
    <scope>NUCLEOTIDE SEQUENCE [LARGE SCALE GENOMIC DNA]</scope>
    <source>
        <strain evidence="5">JCM 18303</strain>
    </source>
</reference>
<feature type="domain" description="FAD-binding" evidence="3">
    <location>
        <begin position="2"/>
        <end position="319"/>
    </location>
</feature>
<evidence type="ECO:0000259" key="3">
    <source>
        <dbReference type="Pfam" id="PF01494"/>
    </source>
</evidence>
<keyword evidence="5" id="KW-1185">Reference proteome</keyword>
<evidence type="ECO:0000313" key="4">
    <source>
        <dbReference type="EMBL" id="GAA5153724.1"/>
    </source>
</evidence>
<organism evidence="4 5">
    <name type="scientific">Pseudonocardia eucalypti</name>
    <dbReference type="NCBI Taxonomy" id="648755"/>
    <lineage>
        <taxon>Bacteria</taxon>
        <taxon>Bacillati</taxon>
        <taxon>Actinomycetota</taxon>
        <taxon>Actinomycetes</taxon>
        <taxon>Pseudonocardiales</taxon>
        <taxon>Pseudonocardiaceae</taxon>
        <taxon>Pseudonocardia</taxon>
    </lineage>
</organism>
<dbReference type="PANTHER" id="PTHR13789:SF309">
    <property type="entry name" value="PUTATIVE (AFU_ORTHOLOGUE AFUA_6G14510)-RELATED"/>
    <property type="match status" value="1"/>
</dbReference>
<sequence length="382" mass="41802">MIDAVVVGGGIGGLSSALALRRAGHTVRVLEQQPRFGEVGAGLQMAPNATRVLRSWGLLDEVMARGVLPRRLVLRDAVDGSTLTHLDMTDAERRYGAPYVVLHRSDLHSILLEACREAGVELVTDALVTDVKRDGGSATAVGEGRSDTGRLVLAADGLGSRLRGLLSPDEPVSSAYVAYRGALPIEQVDTSQLDLAAMVVYVGPGCHLVQYALRGGEMLNQVAVFRSPKALAGEAEWGTPDELDAAFSHTCRPVRDALGNLWRDRWWRMYDREPIDTWVDRRLALTGDAAHPMLQYLAQGACQAIEDADCLATQAVKHAGDWDATLREYAELRTGRTAEVQRKARAWGELWHCDGLFRSVRNALLTDRDPADYRHVDWLYGA</sequence>
<accession>A0ABP9PYU3</accession>
<dbReference type="PRINTS" id="PR00420">
    <property type="entry name" value="RNGMNOXGNASE"/>
</dbReference>
<dbReference type="InterPro" id="IPR002938">
    <property type="entry name" value="FAD-bd"/>
</dbReference>
<dbReference type="SUPFAM" id="SSF51905">
    <property type="entry name" value="FAD/NAD(P)-binding domain"/>
    <property type="match status" value="1"/>
</dbReference>
<dbReference type="InterPro" id="IPR050493">
    <property type="entry name" value="FAD-dep_Monooxygenase_BioMet"/>
</dbReference>
<dbReference type="Proteomes" id="UP001428817">
    <property type="component" value="Unassembled WGS sequence"/>
</dbReference>
<dbReference type="InterPro" id="IPR036188">
    <property type="entry name" value="FAD/NAD-bd_sf"/>
</dbReference>
<keyword evidence="1" id="KW-0560">Oxidoreductase</keyword>
<dbReference type="Gene3D" id="3.50.50.60">
    <property type="entry name" value="FAD/NAD(P)-binding domain"/>
    <property type="match status" value="1"/>
</dbReference>
<evidence type="ECO:0000256" key="2">
    <source>
        <dbReference type="ARBA" id="ARBA00023033"/>
    </source>
</evidence>
<dbReference type="PANTHER" id="PTHR13789">
    <property type="entry name" value="MONOOXYGENASE"/>
    <property type="match status" value="1"/>
</dbReference>
<evidence type="ECO:0000313" key="5">
    <source>
        <dbReference type="Proteomes" id="UP001428817"/>
    </source>
</evidence>
<evidence type="ECO:0000256" key="1">
    <source>
        <dbReference type="ARBA" id="ARBA00023002"/>
    </source>
</evidence>
<dbReference type="SUPFAM" id="SSF54373">
    <property type="entry name" value="FAD-linked reductases, C-terminal domain"/>
    <property type="match status" value="1"/>
</dbReference>